<evidence type="ECO:0008006" key="3">
    <source>
        <dbReference type="Google" id="ProtNLM"/>
    </source>
</evidence>
<dbReference type="EMBL" id="APDF01000054">
    <property type="protein sequence ID" value="EMG94712.1"/>
    <property type="molecule type" value="Genomic_DNA"/>
</dbReference>
<dbReference type="Gene3D" id="3.40.50.1820">
    <property type="entry name" value="alpha/beta hydrolase"/>
    <property type="match status" value="1"/>
</dbReference>
<accession>A0AAV3IE42</accession>
<evidence type="ECO:0000313" key="1">
    <source>
        <dbReference type="EMBL" id="EMG94712.1"/>
    </source>
</evidence>
<dbReference type="Proteomes" id="UP000012012">
    <property type="component" value="Unassembled WGS sequence"/>
</dbReference>
<dbReference type="AlphaFoldDB" id="A0AAV3IE42"/>
<dbReference type="NCBIfam" id="NF033854">
    <property type="entry name" value="esterase_BioV"/>
    <property type="match status" value="1"/>
</dbReference>
<proteinExistence type="predicted"/>
<dbReference type="SUPFAM" id="SSF53474">
    <property type="entry name" value="alpha/beta-Hydrolases"/>
    <property type="match status" value="1"/>
</dbReference>
<dbReference type="InterPro" id="IPR029058">
    <property type="entry name" value="AB_hydrolase_fold"/>
</dbReference>
<gene>
    <name evidence="1" type="ORF">HMPREF1401_01126</name>
</gene>
<sequence>MKMRFFSGFGFVNESVLFEEWLLKGAYDVSGFSMGAIKAIEYAYNEVLQQRRIHSLLLFSPCMLAHKSLAFKRLQLSSFQKDPQSYMDNFYKEVGLDAQLERFKKMGSLEELEFLLDYKYSDSIIRFLLEKSVKIEVFIGLKDRITDVQALLEFFIPLVQVWQFKDYNHLLQKS</sequence>
<comment type="caution">
    <text evidence="1">The sequence shown here is derived from an EMBL/GenBank/DDBJ whole genome shotgun (WGS) entry which is preliminary data.</text>
</comment>
<organism evidence="1 2">
    <name type="scientific">Helicobacter pylori GAM120Ai</name>
    <dbReference type="NCBI Taxonomy" id="1159029"/>
    <lineage>
        <taxon>Bacteria</taxon>
        <taxon>Pseudomonadati</taxon>
        <taxon>Campylobacterota</taxon>
        <taxon>Epsilonproteobacteria</taxon>
        <taxon>Campylobacterales</taxon>
        <taxon>Helicobacteraceae</taxon>
        <taxon>Helicobacter</taxon>
    </lineage>
</organism>
<protein>
    <recommendedName>
        <fullName evidence="3">Pimelyl-ACP methyl ester esterase BioV</fullName>
    </recommendedName>
</protein>
<reference evidence="1 2" key="1">
    <citation type="submission" date="2012-11" db="EMBL/GenBank/DDBJ databases">
        <authorList>
            <person name="Weinstock G."/>
            <person name="Sodergren E."/>
            <person name="Lobos E.A."/>
            <person name="Fulton L."/>
            <person name="Fulton R."/>
            <person name="Courtney L."/>
            <person name="Fronick C."/>
            <person name="O'Laughlin M."/>
            <person name="Godfrey J."/>
            <person name="Wilson R.M."/>
            <person name="Miner T."/>
            <person name="Farmer C."/>
            <person name="Delehaunty K."/>
            <person name="Cordes M."/>
            <person name="Minx P."/>
            <person name="Tomlinson C."/>
            <person name="Chen J."/>
            <person name="Wollam A."/>
            <person name="Pepin K.H."/>
            <person name="Bhonagiri V."/>
            <person name="Zhang X."/>
            <person name="Suruliraj S."/>
            <person name="Antonio M."/>
            <person name="Secka O."/>
            <person name="Thomas J."/>
            <person name="Warren W."/>
            <person name="Mitreva M."/>
            <person name="Mardis E.R."/>
            <person name="Wilson R.K."/>
        </authorList>
    </citation>
    <scope>NUCLEOTIDE SEQUENCE [LARGE SCALE GENOMIC DNA]</scope>
    <source>
        <strain evidence="1 2">GAM120Ai</strain>
    </source>
</reference>
<name>A0AAV3IE42_HELPX</name>
<evidence type="ECO:0000313" key="2">
    <source>
        <dbReference type="Proteomes" id="UP000012012"/>
    </source>
</evidence>